<dbReference type="EMBL" id="NKXS01004870">
    <property type="protein sequence ID" value="PIN05167.1"/>
    <property type="molecule type" value="Genomic_DNA"/>
</dbReference>
<dbReference type="InterPro" id="IPR001810">
    <property type="entry name" value="F-box_dom"/>
</dbReference>
<evidence type="ECO:0000313" key="3">
    <source>
        <dbReference type="Proteomes" id="UP000231279"/>
    </source>
</evidence>
<dbReference type="PANTHER" id="PTHR32278">
    <property type="entry name" value="F-BOX DOMAIN-CONTAINING PROTEIN"/>
    <property type="match status" value="1"/>
</dbReference>
<gene>
    <name evidence="2" type="ORF">CDL12_22293</name>
</gene>
<name>A0A2G9GIP4_9LAMI</name>
<dbReference type="InterPro" id="IPR036047">
    <property type="entry name" value="F-box-like_dom_sf"/>
</dbReference>
<sequence>MEIESCGDIYELSEDCIANVLSLTSPKDACRLSEVASVFRSASQSDTVWDRLLPSDYREVISSAVGGPDSLLGQFHSKKDLFLHLCDHPILIDDGRKSFSLEKLSGKKCYMLAARELSIVWGDNPEYWQWICLPESRFSEVAELIDVCGLEIWGKINASMLSSTTNYAAYLVFTWNILTYGFDFHPAYGSVSIGGHESEKRSFYLVSEEERREMCQTAAGQLQDNGKQRQHQDSADRGIQYPKRRDDRWLEVELGECFVRGGQDGDLQVSLMMLTGKWKRGIIIQGIEIRPKECN</sequence>
<dbReference type="SUPFAM" id="SSF81383">
    <property type="entry name" value="F-box domain"/>
    <property type="match status" value="1"/>
</dbReference>
<comment type="caution">
    <text evidence="2">The sequence shown here is derived from an EMBL/GenBank/DDBJ whole genome shotgun (WGS) entry which is preliminary data.</text>
</comment>
<dbReference type="Proteomes" id="UP000231279">
    <property type="component" value="Unassembled WGS sequence"/>
</dbReference>
<evidence type="ECO:0000313" key="2">
    <source>
        <dbReference type="EMBL" id="PIN05167.1"/>
    </source>
</evidence>
<dbReference type="Pfam" id="PF14299">
    <property type="entry name" value="PP2"/>
    <property type="match status" value="1"/>
</dbReference>
<organism evidence="2 3">
    <name type="scientific">Handroanthus impetiginosus</name>
    <dbReference type="NCBI Taxonomy" id="429701"/>
    <lineage>
        <taxon>Eukaryota</taxon>
        <taxon>Viridiplantae</taxon>
        <taxon>Streptophyta</taxon>
        <taxon>Embryophyta</taxon>
        <taxon>Tracheophyta</taxon>
        <taxon>Spermatophyta</taxon>
        <taxon>Magnoliopsida</taxon>
        <taxon>eudicotyledons</taxon>
        <taxon>Gunneridae</taxon>
        <taxon>Pentapetalae</taxon>
        <taxon>asterids</taxon>
        <taxon>lamiids</taxon>
        <taxon>Lamiales</taxon>
        <taxon>Bignoniaceae</taxon>
        <taxon>Crescentiina</taxon>
        <taxon>Tabebuia alliance</taxon>
        <taxon>Handroanthus</taxon>
    </lineage>
</organism>
<dbReference type="CDD" id="cd22162">
    <property type="entry name" value="F-box_AtSKIP3-like"/>
    <property type="match status" value="1"/>
</dbReference>
<dbReference type="OrthoDB" id="1918565at2759"/>
<dbReference type="Pfam" id="PF00646">
    <property type="entry name" value="F-box"/>
    <property type="match status" value="1"/>
</dbReference>
<proteinExistence type="predicted"/>
<keyword evidence="3" id="KW-1185">Reference proteome</keyword>
<feature type="domain" description="F-box" evidence="1">
    <location>
        <begin position="11"/>
        <end position="50"/>
    </location>
</feature>
<evidence type="ECO:0000259" key="1">
    <source>
        <dbReference type="Pfam" id="PF00646"/>
    </source>
</evidence>
<dbReference type="PANTHER" id="PTHR32278:SF111">
    <property type="entry name" value="F-BOX PROTEIN PP2-B12-RELATED"/>
    <property type="match status" value="1"/>
</dbReference>
<reference evidence="3" key="1">
    <citation type="journal article" date="2018" name="Gigascience">
        <title>Genome assembly of the Pink Ipe (Handroanthus impetiginosus, Bignoniaceae), a highly valued, ecologically keystone Neotropical timber forest tree.</title>
        <authorList>
            <person name="Silva-Junior O.B."/>
            <person name="Grattapaglia D."/>
            <person name="Novaes E."/>
            <person name="Collevatti R.G."/>
        </authorList>
    </citation>
    <scope>NUCLEOTIDE SEQUENCE [LARGE SCALE GENOMIC DNA]</scope>
    <source>
        <strain evidence="3">cv. UFG-1</strain>
    </source>
</reference>
<accession>A0A2G9GIP4</accession>
<dbReference type="InterPro" id="IPR025886">
    <property type="entry name" value="PP2-like"/>
</dbReference>
<dbReference type="STRING" id="429701.A0A2G9GIP4"/>
<dbReference type="AlphaFoldDB" id="A0A2G9GIP4"/>
<protein>
    <recommendedName>
        <fullName evidence="1">F-box domain-containing protein</fullName>
    </recommendedName>
</protein>